<dbReference type="Pfam" id="PF00873">
    <property type="entry name" value="ACR_tran"/>
    <property type="match status" value="1"/>
</dbReference>
<reference evidence="2" key="1">
    <citation type="journal article" date="2020" name="mSystems">
        <title>Genome- and Community-Level Interaction Insights into Carbon Utilization and Element Cycling Functions of Hydrothermarchaeota in Hydrothermal Sediment.</title>
        <authorList>
            <person name="Zhou Z."/>
            <person name="Liu Y."/>
            <person name="Xu W."/>
            <person name="Pan J."/>
            <person name="Luo Z.H."/>
            <person name="Li M."/>
        </authorList>
    </citation>
    <scope>NUCLEOTIDE SEQUENCE [LARGE SCALE GENOMIC DNA]</scope>
    <source>
        <strain evidence="2">SpSt-605</strain>
    </source>
</reference>
<dbReference type="GO" id="GO:0042910">
    <property type="term" value="F:xenobiotic transmembrane transporter activity"/>
    <property type="evidence" value="ECO:0007669"/>
    <property type="project" value="TreeGrafter"/>
</dbReference>
<dbReference type="EMBL" id="DSZU01000005">
    <property type="protein sequence ID" value="HGV54504.1"/>
    <property type="molecule type" value="Genomic_DNA"/>
</dbReference>
<dbReference type="Gene3D" id="3.30.2090.10">
    <property type="entry name" value="Multidrug efflux transporter AcrB TolC docking domain, DN and DC subdomains"/>
    <property type="match status" value="2"/>
</dbReference>
<feature type="transmembrane region" description="Helical" evidence="1">
    <location>
        <begin position="981"/>
        <end position="1004"/>
    </location>
</feature>
<dbReference type="Gene3D" id="3.30.70.1440">
    <property type="entry name" value="Multidrug efflux transporter AcrB pore domain"/>
    <property type="match status" value="1"/>
</dbReference>
<keyword evidence="1" id="KW-0472">Membrane</keyword>
<feature type="transmembrane region" description="Helical" evidence="1">
    <location>
        <begin position="568"/>
        <end position="587"/>
    </location>
</feature>
<dbReference type="InterPro" id="IPR001036">
    <property type="entry name" value="Acrflvin-R"/>
</dbReference>
<feature type="transmembrane region" description="Helical" evidence="1">
    <location>
        <begin position="929"/>
        <end position="948"/>
    </location>
</feature>
<sequence>MGKSGFISRVVEYFIDSKLTPILILVSLALGLFAVIKTPKEEEPQIIVPMIDIIIQYPGAEPEEVEKRIVTPLEKKLWELKDIEYIYSVAKPGMAVITARFYVGTDPVKALVDLNSKWMSALDLAPPGVILPPLIKPKSIDDVPILSLTLWGKNYDSYDLRRMASILENELKKIDKVAEITLIGGRPREIRVSFDPQRLQSYKISPLQVAQILKNANAQCVSGRLKEANQEYVLQSGEFLKSKSDVENIILGMYQGKPVYLRDVALISDGPSEIKDYVFMGLSYVTSEKLNQKREDDLYPAVTIAISKRKGTNAVEVAEEVLQLVNKIKEKSLPKDLHITVTRNYGETSKEKANELLEHLFIATFAVTLLIAVALGWREALVVGIAVPITLSIALFLNMVYGFTLNRVTLFALIFCIGILVDDPIVGVENIHRWFKARFVQDPKLAIVGAMNEVMAPIILATFTVIAALMPMAFVTGLMGPYMRPIPINASVAMLFSLLVSLTITPWASYRFLTKEFHGLSEKKDNTSTENLIREEIKSEILHLQESRLYKFYKRLMMPFLQSQKKRILLYGAVIFLLLLTMSLFYFKIVLVKMLPFDNKSEVQIVLDMPEGTPLERTLEVAKAIGNALKQEKVITHYQIYVGTSSPYNFNGLVRHYYLRSEPHQADIQVNLVGKHERKEQSHDFAKRIRPRVQEIAKAYGAKYVAIVEVPPGPPVLSPIVAEVYGEDLKTQEKFAREILNLFKKSELITDEGIYLEDPAPRIRLIAKEDKIKLAGFQKEELVQTIRTLCEGFKVDLLRSLDSEQVPIVVQLGEKYRNLEWLKTFKIPNREGQLIPVTELFEIKEDTLPSSIYHKNLRRVTYVIGDTAGKFEAPVYGIFDVRDKIKRLSQDFALGNLQEFWLSHPLFFDKLAVKWDGEMHITLEVFRDLGIAFLGAIFVMYVLILIWFQDFRIPGVIMAPIPLTLFGIIPGHLIMNSFFTATSMIGFIALAGIIVRNSIIVVDFAEQRYKSGLPLQLAVIESAAVRTRPILLTAIGVVVGSLVILFDPIFNGLAISLIFGTIGSTLLSLFLIPLLYYGHKLKKSKTLPSKLREEN</sequence>
<dbReference type="Gene3D" id="3.30.70.1320">
    <property type="entry name" value="Multidrug efflux transporter AcrB pore domain like"/>
    <property type="match status" value="1"/>
</dbReference>
<keyword evidence="1" id="KW-0812">Transmembrane</keyword>
<dbReference type="Gene3D" id="3.30.70.1430">
    <property type="entry name" value="Multidrug efflux transporter AcrB pore domain"/>
    <property type="match status" value="2"/>
</dbReference>
<evidence type="ECO:0000256" key="1">
    <source>
        <dbReference type="SAM" id="Phobius"/>
    </source>
</evidence>
<keyword evidence="1" id="KW-1133">Transmembrane helix</keyword>
<dbReference type="InterPro" id="IPR027463">
    <property type="entry name" value="AcrB_DN_DC_subdom"/>
</dbReference>
<dbReference type="PANTHER" id="PTHR32063:SF16">
    <property type="entry name" value="CATION EFFLUX SYSTEM (ACRB_ACRD_ACRF FAMILY)"/>
    <property type="match status" value="1"/>
</dbReference>
<evidence type="ECO:0000313" key="2">
    <source>
        <dbReference type="EMBL" id="HGV54504.1"/>
    </source>
</evidence>
<gene>
    <name evidence="2" type="ORF">ENT73_00255</name>
</gene>
<organism evidence="2">
    <name type="scientific">Caldimicrobium thiodismutans</name>
    <dbReference type="NCBI Taxonomy" id="1653476"/>
    <lineage>
        <taxon>Bacteria</taxon>
        <taxon>Pseudomonadati</taxon>
        <taxon>Thermodesulfobacteriota</taxon>
        <taxon>Thermodesulfobacteria</taxon>
        <taxon>Thermodesulfobacteriales</taxon>
        <taxon>Thermodesulfobacteriaceae</taxon>
        <taxon>Caldimicrobium</taxon>
    </lineage>
</organism>
<dbReference type="PANTHER" id="PTHR32063">
    <property type="match status" value="1"/>
</dbReference>
<dbReference type="SUPFAM" id="SSF82693">
    <property type="entry name" value="Multidrug efflux transporter AcrB pore domain, PN1, PN2, PC1 and PC2 subdomains"/>
    <property type="match status" value="3"/>
</dbReference>
<feature type="transmembrane region" description="Helical" evidence="1">
    <location>
        <begin position="955"/>
        <end position="975"/>
    </location>
</feature>
<dbReference type="SUPFAM" id="SSF82866">
    <property type="entry name" value="Multidrug efflux transporter AcrB transmembrane domain"/>
    <property type="match status" value="2"/>
</dbReference>
<name>A0A832LVN3_9BACT</name>
<dbReference type="PRINTS" id="PR00702">
    <property type="entry name" value="ACRIFLAVINRP"/>
</dbReference>
<feature type="transmembrane region" description="Helical" evidence="1">
    <location>
        <begin position="1025"/>
        <end position="1046"/>
    </location>
</feature>
<dbReference type="GO" id="GO:0005886">
    <property type="term" value="C:plasma membrane"/>
    <property type="evidence" value="ECO:0007669"/>
    <property type="project" value="TreeGrafter"/>
</dbReference>
<comment type="caution">
    <text evidence="2">The sequence shown here is derived from an EMBL/GenBank/DDBJ whole genome shotgun (WGS) entry which is preliminary data.</text>
</comment>
<feature type="transmembrane region" description="Helical" evidence="1">
    <location>
        <begin position="356"/>
        <end position="375"/>
    </location>
</feature>
<dbReference type="SUPFAM" id="SSF82714">
    <property type="entry name" value="Multidrug efflux transporter AcrB TolC docking domain, DN and DC subdomains"/>
    <property type="match status" value="1"/>
</dbReference>
<feature type="transmembrane region" description="Helical" evidence="1">
    <location>
        <begin position="381"/>
        <end position="401"/>
    </location>
</feature>
<proteinExistence type="predicted"/>
<dbReference type="AlphaFoldDB" id="A0A832LVN3"/>
<accession>A0A832LVN3</accession>
<feature type="transmembrane region" description="Helical" evidence="1">
    <location>
        <begin position="454"/>
        <end position="474"/>
    </location>
</feature>
<dbReference type="Gene3D" id="1.20.1640.10">
    <property type="entry name" value="Multidrug efflux transporter AcrB transmembrane domain"/>
    <property type="match status" value="2"/>
</dbReference>
<protein>
    <submittedName>
        <fullName evidence="2">Efflux RND transporter permease subunit</fullName>
    </submittedName>
</protein>
<feature type="transmembrane region" description="Helical" evidence="1">
    <location>
        <begin position="1052"/>
        <end position="1077"/>
    </location>
</feature>
<feature type="transmembrane region" description="Helical" evidence="1">
    <location>
        <begin position="486"/>
        <end position="508"/>
    </location>
</feature>